<name>A0AAX3MVZ4_9BACL</name>
<dbReference type="EMBL" id="CP118101">
    <property type="protein sequence ID" value="WDH81316.1"/>
    <property type="molecule type" value="Genomic_DNA"/>
</dbReference>
<dbReference type="Proteomes" id="UP001221519">
    <property type="component" value="Chromosome"/>
</dbReference>
<dbReference type="Proteomes" id="UP001220962">
    <property type="component" value="Chromosome"/>
</dbReference>
<accession>A0AAX3MVZ4</accession>
<feature type="transmembrane region" description="Helical" evidence="1">
    <location>
        <begin position="6"/>
        <end position="25"/>
    </location>
</feature>
<evidence type="ECO:0000313" key="3">
    <source>
        <dbReference type="EMBL" id="WDI01031.1"/>
    </source>
</evidence>
<keyword evidence="1" id="KW-1133">Transmembrane helix</keyword>
<keyword evidence="5" id="KW-1185">Reference proteome</keyword>
<gene>
    <name evidence="2" type="ORF">PUW23_17495</name>
    <name evidence="3" type="ORF">PUW25_17335</name>
</gene>
<keyword evidence="1" id="KW-0812">Transmembrane</keyword>
<dbReference type="EMBL" id="CP118108">
    <property type="protein sequence ID" value="WDI01031.1"/>
    <property type="molecule type" value="Genomic_DNA"/>
</dbReference>
<sequence length="161" mass="19116">MEGQYDKFVIAFLGIIIVFWVLYGIRRWLQEPVPEQLPELVLNEEIQEHPALEILEREGYEVIGGRLKVPLTFQVDKQTLYSRLFIDYVAEKEDEVFIVKTSRSRMPQEWTGSGLRDRLLPYLLLYPNCNGLLYVDTDDNNLKLITLIDEDDYIWEHEDEY</sequence>
<dbReference type="RefSeq" id="WP_047911060.1">
    <property type="nucleotide sequence ID" value="NZ_CP118101.1"/>
</dbReference>
<reference evidence="2 5" key="1">
    <citation type="submission" date="2023-02" db="EMBL/GenBank/DDBJ databases">
        <title>Pathogen: clinical or host-associated sample.</title>
        <authorList>
            <person name="Hergert J."/>
            <person name="Casey R."/>
            <person name="Wagner J."/>
            <person name="Young E.L."/>
            <person name="Oakeson K.F."/>
        </authorList>
    </citation>
    <scope>NUCLEOTIDE SEQUENCE</scope>
    <source>
        <strain evidence="3 5">2022CK-00829</strain>
        <strain evidence="2">2022CK-00830</strain>
    </source>
</reference>
<dbReference type="AlphaFoldDB" id="A0AAX3MVZ4"/>
<evidence type="ECO:0000313" key="4">
    <source>
        <dbReference type="Proteomes" id="UP001220962"/>
    </source>
</evidence>
<evidence type="ECO:0000256" key="1">
    <source>
        <dbReference type="SAM" id="Phobius"/>
    </source>
</evidence>
<proteinExistence type="predicted"/>
<organism evidence="2 4">
    <name type="scientific">Paenibacillus urinalis</name>
    <dbReference type="NCBI Taxonomy" id="521520"/>
    <lineage>
        <taxon>Bacteria</taxon>
        <taxon>Bacillati</taxon>
        <taxon>Bacillota</taxon>
        <taxon>Bacilli</taxon>
        <taxon>Bacillales</taxon>
        <taxon>Paenibacillaceae</taxon>
        <taxon>Paenibacillus</taxon>
    </lineage>
</organism>
<evidence type="ECO:0000313" key="2">
    <source>
        <dbReference type="EMBL" id="WDH81316.1"/>
    </source>
</evidence>
<keyword evidence="1" id="KW-0472">Membrane</keyword>
<evidence type="ECO:0000313" key="5">
    <source>
        <dbReference type="Proteomes" id="UP001221519"/>
    </source>
</evidence>
<protein>
    <submittedName>
        <fullName evidence="2">Uncharacterized protein</fullName>
    </submittedName>
</protein>